<evidence type="ECO:0000256" key="6">
    <source>
        <dbReference type="SAM" id="MobiDB-lite"/>
    </source>
</evidence>
<dbReference type="OrthoDB" id="185373at2759"/>
<organism evidence="7 8">
    <name type="scientific">Fusarium zealandicum</name>
    <dbReference type="NCBI Taxonomy" id="1053134"/>
    <lineage>
        <taxon>Eukaryota</taxon>
        <taxon>Fungi</taxon>
        <taxon>Dikarya</taxon>
        <taxon>Ascomycota</taxon>
        <taxon>Pezizomycotina</taxon>
        <taxon>Sordariomycetes</taxon>
        <taxon>Hypocreomycetidae</taxon>
        <taxon>Hypocreales</taxon>
        <taxon>Nectriaceae</taxon>
        <taxon>Fusarium</taxon>
        <taxon>Fusarium staphyleae species complex</taxon>
    </lineage>
</organism>
<evidence type="ECO:0000313" key="8">
    <source>
        <dbReference type="Proteomes" id="UP000635477"/>
    </source>
</evidence>
<evidence type="ECO:0000256" key="2">
    <source>
        <dbReference type="ARBA" id="ARBA00022737"/>
    </source>
</evidence>
<sequence>MLERTAISLESRGLQRVIRNSPAGSRQLHPGFWQHGASAIDLSSALPGSSRLAESEAPESDAVFSQQQSTLLASALMLDFLYPPTSTIPLLRRMYPKLPSSQDGHRVALLPQRRPFSSDSTPNTTEPAEPSQSPLSNSDALPHETGVAGNTSASDAQDASEAPATDSEPSELQRLYNLLDTDEYQFQEAWDLYCVIDNDQRRAVRGELIQYLANSHGVVETGRAVSVFRQIPVEEWNEGLLTSGILLLLRAGDLPAAVERFKTGLEKKGLSGGLEYLLADTISSQEWSTALDVWIAYYAEQLKSSEEETPTTDRLEQLETLPNQGNLYFAFRTYLATDGAEQYKRIKSDDDSSLAFRVFRRHFAKMALMQPCSPEQAAIILETLNDAGLYNDYFIRMFDRWYDKKETRATVEKLPAIYQKFREMPNVTPAMPVFRGMFKVNFPKNTARLDELYNDWIRFKGGLNQWGYEKFLKLYAHKGDVPTVRRLWDEYMTAFPYLLKSPRAFRSTLNVYSQAGDIDGAWAELENMIKKHGVQPDIDCWNTVLKGYMRVNDYDKVLSCFDEISKQHEPDSFTYAHVMAMSSKKGDLDTTLEFFARSQEAQIPISKEMCLGLVVAYCQNDLLLEAEALCIEMTERKLTHTVIWNQLLNFNGVEGKVDKVYELLRRMREYGVEWDDETYGFLLQALVKVNQIHPAYSLLKRADDEKLFLVTPGHFAIVMAGAARVGEYELVESLHHRLQKSELPVSFSALVALVSAAAKRKPGVQRSKDLANEFVVHFREAVEASKGRHTTSGPKVSDAGNLAKLREESQHVGRAIMLLVELRELGSAEELMSLFAQVFPQYQGNDGFPPYVVSALMLAHYKDGNYDKVLELWEKTWERVLATSQKRTGDGIYAGSKYELSRVLNIVARVYKEKEDPRGLSETVDKMTAAGFKLTRANWALVVRYLAELGRWERAMYWCETMLMPGWRGWNPQRSNKEKRILQNTQILKAPKNVVYRLQQQWLDMRKMAAWSEDVSRQVSGVEEKYPRLYHAFTTSEIESMPTTYVLNGREVSARDLDKVLQSMSYHELMKVKEALLRQLGKEKKREQGLGITPAPKTIQDQKEWKTMLHNKVRRYAAMWAKRRRRQSANSSAPVQAAQVEAKDNAPEDPDQQASRETFGYWNDFWDRYDQRPHGRYQHRKKTSPNKATYENKAHRGNNTPHGDNAPGRAAKTKPAARDLYEEFTEQ</sequence>
<dbReference type="PANTHER" id="PTHR47447:SF23">
    <property type="entry name" value="PENTACOTRIPEPTIDE-REPEAT REGION OF PRORP DOMAIN-CONTAINING PROTEIN"/>
    <property type="match status" value="1"/>
</dbReference>
<evidence type="ECO:0000256" key="5">
    <source>
        <dbReference type="PROSITE-ProRule" id="PRU00708"/>
    </source>
</evidence>
<feature type="region of interest" description="Disordered" evidence="6">
    <location>
        <begin position="1169"/>
        <end position="1227"/>
    </location>
</feature>
<proteinExistence type="inferred from homology"/>
<keyword evidence="2" id="KW-0677">Repeat</keyword>
<evidence type="ECO:0000256" key="3">
    <source>
        <dbReference type="ARBA" id="ARBA00044493"/>
    </source>
</evidence>
<dbReference type="PANTHER" id="PTHR47447">
    <property type="entry name" value="OS03G0856100 PROTEIN"/>
    <property type="match status" value="1"/>
</dbReference>
<reference evidence="7" key="1">
    <citation type="journal article" date="2020" name="BMC Genomics">
        <title>Correction to: Identification and distribution of gene clusters required for synthesis of sphingolipid metabolism inhibitors in diverse species of the filamentous fungus Fusarium.</title>
        <authorList>
            <person name="Kim H.S."/>
            <person name="Lohmar J.M."/>
            <person name="Busman M."/>
            <person name="Brown D.W."/>
            <person name="Naumann T.A."/>
            <person name="Divon H.H."/>
            <person name="Lysoe E."/>
            <person name="Uhlig S."/>
            <person name="Proctor R.H."/>
        </authorList>
    </citation>
    <scope>NUCLEOTIDE SEQUENCE</scope>
    <source>
        <strain evidence="7">NRRL 22465</strain>
    </source>
</reference>
<dbReference type="EMBL" id="JABEYC010000832">
    <property type="protein sequence ID" value="KAF4973853.1"/>
    <property type="molecule type" value="Genomic_DNA"/>
</dbReference>
<name>A0A8H4UD77_9HYPO</name>
<reference evidence="7" key="2">
    <citation type="submission" date="2020-05" db="EMBL/GenBank/DDBJ databases">
        <authorList>
            <person name="Kim H.-S."/>
            <person name="Proctor R.H."/>
            <person name="Brown D.W."/>
        </authorList>
    </citation>
    <scope>NUCLEOTIDE SEQUENCE</scope>
    <source>
        <strain evidence="7">NRRL 22465</strain>
    </source>
</reference>
<dbReference type="Pfam" id="PF13812">
    <property type="entry name" value="PPR_3"/>
    <property type="match status" value="1"/>
</dbReference>
<dbReference type="InterPro" id="IPR002885">
    <property type="entry name" value="PPR_rpt"/>
</dbReference>
<dbReference type="Pfam" id="PF01535">
    <property type="entry name" value="PPR"/>
    <property type="match status" value="2"/>
</dbReference>
<feature type="region of interest" description="Disordered" evidence="6">
    <location>
        <begin position="1121"/>
        <end position="1156"/>
    </location>
</feature>
<keyword evidence="8" id="KW-1185">Reference proteome</keyword>
<dbReference type="SUPFAM" id="SSF81901">
    <property type="entry name" value="HCP-like"/>
    <property type="match status" value="1"/>
</dbReference>
<evidence type="ECO:0008006" key="9">
    <source>
        <dbReference type="Google" id="ProtNLM"/>
    </source>
</evidence>
<evidence type="ECO:0000256" key="1">
    <source>
        <dbReference type="ARBA" id="ARBA00006192"/>
    </source>
</evidence>
<feature type="compositionally biased region" description="Polar residues" evidence="6">
    <location>
        <begin position="148"/>
        <end position="157"/>
    </location>
</feature>
<evidence type="ECO:0000313" key="7">
    <source>
        <dbReference type="EMBL" id="KAF4973853.1"/>
    </source>
</evidence>
<dbReference type="Proteomes" id="UP000635477">
    <property type="component" value="Unassembled WGS sequence"/>
</dbReference>
<evidence type="ECO:0000256" key="4">
    <source>
        <dbReference type="ARBA" id="ARBA00044511"/>
    </source>
</evidence>
<dbReference type="AlphaFoldDB" id="A0A8H4UD77"/>
<feature type="repeat" description="PPR" evidence="5">
    <location>
        <begin position="640"/>
        <end position="674"/>
    </location>
</feature>
<gene>
    <name evidence="7" type="ORF">FZEAL_9199</name>
</gene>
<comment type="function">
    <text evidence="3">Regulates mitochondrial small subunit maturation by controlling 15S rRNA 5'-end processing. Localizes to the 5' precursor of the 15S rRNA in a position that is subsequently occupied by mS47 in the mature yeast mtSSU. Uses structure and sequence-specific RNA recognition, binding to a single-stranded region of the precursor and specifically recognizing bases -6 to -1. The exchange of Ccm1 for mS47 is coupled to the irreversible removal of precursor rRNA that is accompanied by conformational changes of the mitoribosomal proteins uS5m and mS26. These conformational changes signal completion of 5'-end rRNA processing through protection of the mature 5'-end of the 15S rRNA and stabilization of mS47. The removal of the 5' precursor together with the dissociation of Ccm1 may be catalyzed by the 5'-3' exoribonuclease Pet127. Involved in the specific removal of group I introns in mitochondrial encoded transcripts.</text>
</comment>
<dbReference type="PROSITE" id="PS51375">
    <property type="entry name" value="PPR"/>
    <property type="match status" value="1"/>
</dbReference>
<accession>A0A8H4UD77</accession>
<feature type="compositionally biased region" description="Polar residues" evidence="6">
    <location>
        <begin position="115"/>
        <end position="139"/>
    </location>
</feature>
<comment type="subunit">
    <text evidence="4">Binds to mitochondrial small subunit 15S rRNA.</text>
</comment>
<comment type="caution">
    <text evidence="7">The sequence shown here is derived from an EMBL/GenBank/DDBJ whole genome shotgun (WGS) entry which is preliminary data.</text>
</comment>
<dbReference type="Gene3D" id="1.25.40.10">
    <property type="entry name" value="Tetratricopeptide repeat domain"/>
    <property type="match status" value="2"/>
</dbReference>
<feature type="region of interest" description="Disordered" evidence="6">
    <location>
        <begin position="113"/>
        <end position="171"/>
    </location>
</feature>
<comment type="similarity">
    <text evidence="1">Belongs to the CCM1 family.</text>
</comment>
<dbReference type="NCBIfam" id="TIGR00756">
    <property type="entry name" value="PPR"/>
    <property type="match status" value="1"/>
</dbReference>
<feature type="compositionally biased region" description="Basic residues" evidence="6">
    <location>
        <begin position="1174"/>
        <end position="1184"/>
    </location>
</feature>
<dbReference type="InterPro" id="IPR011990">
    <property type="entry name" value="TPR-like_helical_dom_sf"/>
</dbReference>
<protein>
    <recommendedName>
        <fullName evidence="9">CoxI translation protein CYA5</fullName>
    </recommendedName>
</protein>